<proteinExistence type="predicted"/>
<dbReference type="AlphaFoldDB" id="A0A2I0SES6"/>
<dbReference type="Gene3D" id="3.30.70.20">
    <property type="match status" value="1"/>
</dbReference>
<feature type="region of interest" description="Disordered" evidence="1">
    <location>
        <begin position="65"/>
        <end position="85"/>
    </location>
</feature>
<dbReference type="Pfam" id="PF13370">
    <property type="entry name" value="Fer4_13"/>
    <property type="match status" value="1"/>
</dbReference>
<name>A0A2I0SES6_9ACTN</name>
<evidence type="ECO:0000313" key="2">
    <source>
        <dbReference type="EMBL" id="PKT68431.1"/>
    </source>
</evidence>
<dbReference type="RefSeq" id="WP_103553656.1">
    <property type="nucleotide sequence ID" value="NZ_KZ626950.1"/>
</dbReference>
<dbReference type="OrthoDB" id="3215002at2"/>
<dbReference type="Proteomes" id="UP000236178">
    <property type="component" value="Unassembled WGS sequence"/>
</dbReference>
<reference evidence="2 3" key="1">
    <citation type="submission" date="2017-12" db="EMBL/GenBank/DDBJ databases">
        <title>Streptomyces populusis sp. nov., a novel endophytic actinobacterium isolated from stems of Populus adenopoda Maxim.</title>
        <authorList>
            <person name="Wang Z."/>
        </authorList>
    </citation>
    <scope>NUCLEOTIDE SEQUENCE [LARGE SCALE GENOMIC DNA]</scope>
    <source>
        <strain evidence="2 3">A249</strain>
    </source>
</reference>
<dbReference type="EMBL" id="PJOS01000111">
    <property type="protein sequence ID" value="PKT68431.1"/>
    <property type="molecule type" value="Genomic_DNA"/>
</dbReference>
<gene>
    <name evidence="2" type="ORF">CW362_35060</name>
</gene>
<organism evidence="2 3">
    <name type="scientific">Streptomyces populi</name>
    <dbReference type="NCBI Taxonomy" id="2058924"/>
    <lineage>
        <taxon>Bacteria</taxon>
        <taxon>Bacillati</taxon>
        <taxon>Actinomycetota</taxon>
        <taxon>Actinomycetes</taxon>
        <taxon>Kitasatosporales</taxon>
        <taxon>Streptomycetaceae</taxon>
        <taxon>Streptomyces</taxon>
    </lineage>
</organism>
<evidence type="ECO:0000313" key="3">
    <source>
        <dbReference type="Proteomes" id="UP000236178"/>
    </source>
</evidence>
<sequence>MARIAVDLNRCQGYAQCAFLAPEIFAMHGDEALLYDPEADGAPREKLDRAAAACPVQAVLVDAVEPDDAGTGAPDASAEGVSRAR</sequence>
<evidence type="ECO:0000256" key="1">
    <source>
        <dbReference type="SAM" id="MobiDB-lite"/>
    </source>
</evidence>
<dbReference type="SUPFAM" id="SSF54862">
    <property type="entry name" value="4Fe-4S ferredoxins"/>
    <property type="match status" value="1"/>
</dbReference>
<accession>A0A2I0SES6</accession>
<comment type="caution">
    <text evidence="2">The sequence shown here is derived from an EMBL/GenBank/DDBJ whole genome shotgun (WGS) entry which is preliminary data.</text>
</comment>
<protein>
    <submittedName>
        <fullName evidence="2">Ferredoxin</fullName>
    </submittedName>
</protein>
<keyword evidence="3" id="KW-1185">Reference proteome</keyword>